<feature type="active site" description="Charge relay system" evidence="5">
    <location>
        <position position="506"/>
    </location>
</feature>
<dbReference type="InterPro" id="IPR034045">
    <property type="entry name" value="Pep_S8_CspA-like"/>
</dbReference>
<dbReference type="InterPro" id="IPR050131">
    <property type="entry name" value="Peptidase_S8_subtilisin-like"/>
</dbReference>
<evidence type="ECO:0000259" key="6">
    <source>
        <dbReference type="Pfam" id="PF00082"/>
    </source>
</evidence>
<dbReference type="Gene3D" id="3.40.50.200">
    <property type="entry name" value="Peptidase S8/S53 domain"/>
    <property type="match status" value="1"/>
</dbReference>
<dbReference type="PANTHER" id="PTHR43806:SF11">
    <property type="entry name" value="CEREVISIN-RELATED"/>
    <property type="match status" value="1"/>
</dbReference>
<evidence type="ECO:0000256" key="3">
    <source>
        <dbReference type="ARBA" id="ARBA00022801"/>
    </source>
</evidence>
<accession>A0ABS7ALN0</accession>
<evidence type="ECO:0000256" key="1">
    <source>
        <dbReference type="ARBA" id="ARBA00011073"/>
    </source>
</evidence>
<name>A0ABS7ALN0_9CLOT</name>
<dbReference type="Pfam" id="PF00082">
    <property type="entry name" value="Peptidase_S8"/>
    <property type="match status" value="2"/>
</dbReference>
<dbReference type="InterPro" id="IPR015500">
    <property type="entry name" value="Peptidase_S8_subtilisin-rel"/>
</dbReference>
<dbReference type="PANTHER" id="PTHR43806">
    <property type="entry name" value="PEPTIDASE S8"/>
    <property type="match status" value="1"/>
</dbReference>
<dbReference type="PROSITE" id="PS00136">
    <property type="entry name" value="SUBTILASE_ASP"/>
    <property type="match status" value="1"/>
</dbReference>
<evidence type="ECO:0000313" key="7">
    <source>
        <dbReference type="EMBL" id="MBW6409568.1"/>
    </source>
</evidence>
<keyword evidence="8" id="KW-1185">Reference proteome</keyword>
<dbReference type="RefSeq" id="WP_219778622.1">
    <property type="nucleotide sequence ID" value="NZ_JAHXPT010000003.1"/>
</dbReference>
<dbReference type="PRINTS" id="PR00723">
    <property type="entry name" value="SUBTILISIN"/>
</dbReference>
<sequence>MNNIRDCNLYYDPTPANYLIEYRGNFKEKIDKISYACGDIINETLGVIAVNPSDLTRLLNEVPEIIFVDFRSMFILQDISPSAVDNISTIKVNPYLNLTGKNVLVGIIDTGIDYLNQEFIREDGTSRIVSIWDQTIRSSSQNSAPLYIGTEYSNEQINNALNARTNNQDPYQIVPSKDDIGHGTQIAGIIGARGYNPQFQGIAQDCEFVIVKLLESANFKQKLIENRVKPVPIYNTSEVLSAIEYIKNFAIKSKKPIVICLGVGSTEGSHDGMNLISRYVSSIASLRGIAVITGVGNEGDSQGHATGYIKNVNDVKTVELKIPKELKAFSFNIWVRRPNRASLTVISPTGESSKLIESKIDKFQTFNFVFVNTALSVRYYTPDYYTGHEVINVNFNNIKPGIWKFELLGEYITDGRYDIWLQPKITLPENTIFLESNPFNTLTIPSTAFNTVTVAYYGSDNSLIASSGKGFNTNVNTTINPDIATIGINILTTQVSGGTTLISGSSAATAIVAGACVLLLEWAIINGNDPTMYSKKIRSYFMHGAYRNKIFTFPNQEIGYGDFDLLGTFDFISRSYRTSRNTYDKFIEYYSNNLFIRIPKKIMEGFYEKRR</sequence>
<dbReference type="CDD" id="cd07478">
    <property type="entry name" value="Peptidases_S8_CspA-like"/>
    <property type="match status" value="1"/>
</dbReference>
<dbReference type="InterPro" id="IPR017310">
    <property type="entry name" value="Pept_S8A_subtilisin_clostridia"/>
</dbReference>
<dbReference type="Proteomes" id="UP001519921">
    <property type="component" value="Unassembled WGS sequence"/>
</dbReference>
<dbReference type="SUPFAM" id="SSF52743">
    <property type="entry name" value="Subtilisin-like"/>
    <property type="match status" value="1"/>
</dbReference>
<comment type="similarity">
    <text evidence="1 5">Belongs to the peptidase S8 family.</text>
</comment>
<evidence type="ECO:0000256" key="4">
    <source>
        <dbReference type="ARBA" id="ARBA00022825"/>
    </source>
</evidence>
<evidence type="ECO:0000313" key="8">
    <source>
        <dbReference type="Proteomes" id="UP001519921"/>
    </source>
</evidence>
<dbReference type="InterPro" id="IPR023827">
    <property type="entry name" value="Peptidase_S8_Asp-AS"/>
</dbReference>
<protein>
    <submittedName>
        <fullName evidence="7">S8 family peptidase</fullName>
    </submittedName>
</protein>
<keyword evidence="2 5" id="KW-0645">Protease</keyword>
<evidence type="ECO:0000256" key="5">
    <source>
        <dbReference type="PROSITE-ProRule" id="PRU01240"/>
    </source>
</evidence>
<feature type="active site" description="Charge relay system" evidence="5">
    <location>
        <position position="109"/>
    </location>
</feature>
<dbReference type="InterPro" id="IPR022398">
    <property type="entry name" value="Peptidase_S8_His-AS"/>
</dbReference>
<gene>
    <name evidence="7" type="ORF">KYD98_05645</name>
</gene>
<comment type="caution">
    <text evidence="7">The sequence shown here is derived from an EMBL/GenBank/DDBJ whole genome shotgun (WGS) entry which is preliminary data.</text>
</comment>
<feature type="domain" description="Peptidase S8/S53" evidence="6">
    <location>
        <begin position="437"/>
        <end position="561"/>
    </location>
</feature>
<dbReference type="InterPro" id="IPR036852">
    <property type="entry name" value="Peptidase_S8/S53_dom_sf"/>
</dbReference>
<keyword evidence="4 5" id="KW-0720">Serine protease</keyword>
<feature type="active site" description="Charge relay system" evidence="5">
    <location>
        <position position="182"/>
    </location>
</feature>
<reference evidence="7 8" key="1">
    <citation type="submission" date="2021-07" db="EMBL/GenBank/DDBJ databases">
        <title>Clostridium weizhouense sp. nov., an anaerobic bacterium isolated from activated sludge of Petroleum wastewater.</title>
        <authorList>
            <person name="Li Q."/>
        </authorList>
    </citation>
    <scope>NUCLEOTIDE SEQUENCE [LARGE SCALE GENOMIC DNA]</scope>
    <source>
        <strain evidence="7 8">YB-6</strain>
    </source>
</reference>
<feature type="domain" description="Peptidase S8/S53" evidence="6">
    <location>
        <begin position="100"/>
        <end position="308"/>
    </location>
</feature>
<proteinExistence type="inferred from homology"/>
<dbReference type="EMBL" id="JAHXPT010000003">
    <property type="protein sequence ID" value="MBW6409568.1"/>
    <property type="molecule type" value="Genomic_DNA"/>
</dbReference>
<organism evidence="7 8">
    <name type="scientific">Clostridium weizhouense</name>
    <dbReference type="NCBI Taxonomy" id="2859781"/>
    <lineage>
        <taxon>Bacteria</taxon>
        <taxon>Bacillati</taxon>
        <taxon>Bacillota</taxon>
        <taxon>Clostridia</taxon>
        <taxon>Eubacteriales</taxon>
        <taxon>Clostridiaceae</taxon>
        <taxon>Clostridium</taxon>
    </lineage>
</organism>
<evidence type="ECO:0000256" key="2">
    <source>
        <dbReference type="ARBA" id="ARBA00022670"/>
    </source>
</evidence>
<keyword evidence="3 5" id="KW-0378">Hydrolase</keyword>
<dbReference type="InterPro" id="IPR000209">
    <property type="entry name" value="Peptidase_S8/S53_dom"/>
</dbReference>
<dbReference type="PROSITE" id="PS51892">
    <property type="entry name" value="SUBTILASE"/>
    <property type="match status" value="1"/>
</dbReference>
<dbReference type="Gene3D" id="2.60.120.1290">
    <property type="match status" value="1"/>
</dbReference>
<dbReference type="PROSITE" id="PS00137">
    <property type="entry name" value="SUBTILASE_HIS"/>
    <property type="match status" value="1"/>
</dbReference>
<dbReference type="PIRSF" id="PIRSF037894">
    <property type="entry name" value="Subtilisin_rel_CspABC"/>
    <property type="match status" value="1"/>
</dbReference>